<sequence>MPTSSGSSVWFLFRELIKEDLWHPDSLAYNNDHTCCANVSIDVLANRLTATQLKTLGRMHGIRILTNLNKTSLIDLIKSYVYETCTKYLTIFDVGYLYKPDPVVSSPVKKQTSASLKADIESVSEPTTTPTLFPPKLLSQDLTRAIIQNFCHNISPDVFMEAGCAIWRWLTPLSDLSSK</sequence>
<protein>
    <submittedName>
        <fullName evidence="1">Uncharacterized protein</fullName>
    </submittedName>
</protein>
<organism evidence="1 2">
    <name type="scientific">Armillaria ostoyae</name>
    <name type="common">Armillaria root rot fungus</name>
    <dbReference type="NCBI Taxonomy" id="47428"/>
    <lineage>
        <taxon>Eukaryota</taxon>
        <taxon>Fungi</taxon>
        <taxon>Dikarya</taxon>
        <taxon>Basidiomycota</taxon>
        <taxon>Agaricomycotina</taxon>
        <taxon>Agaricomycetes</taxon>
        <taxon>Agaricomycetidae</taxon>
        <taxon>Agaricales</taxon>
        <taxon>Marasmiineae</taxon>
        <taxon>Physalacriaceae</taxon>
        <taxon>Armillaria</taxon>
    </lineage>
</organism>
<keyword evidence="2" id="KW-1185">Reference proteome</keyword>
<evidence type="ECO:0000313" key="1">
    <source>
        <dbReference type="EMBL" id="SJL06775.1"/>
    </source>
</evidence>
<dbReference type="Proteomes" id="UP000219338">
    <property type="component" value="Unassembled WGS sequence"/>
</dbReference>
<dbReference type="AlphaFoldDB" id="A0A284RDJ5"/>
<reference evidence="2" key="1">
    <citation type="journal article" date="2017" name="Nat. Ecol. Evol.">
        <title>Genome expansion and lineage-specific genetic innovations in the forest pathogenic fungi Armillaria.</title>
        <authorList>
            <person name="Sipos G."/>
            <person name="Prasanna A.N."/>
            <person name="Walter M.C."/>
            <person name="O'Connor E."/>
            <person name="Balint B."/>
            <person name="Krizsan K."/>
            <person name="Kiss B."/>
            <person name="Hess J."/>
            <person name="Varga T."/>
            <person name="Slot J."/>
            <person name="Riley R."/>
            <person name="Boka B."/>
            <person name="Rigling D."/>
            <person name="Barry K."/>
            <person name="Lee J."/>
            <person name="Mihaltcheva S."/>
            <person name="LaButti K."/>
            <person name="Lipzen A."/>
            <person name="Waldron R."/>
            <person name="Moloney N.M."/>
            <person name="Sperisen C."/>
            <person name="Kredics L."/>
            <person name="Vagvoelgyi C."/>
            <person name="Patrignani A."/>
            <person name="Fitzpatrick D."/>
            <person name="Nagy I."/>
            <person name="Doyle S."/>
            <person name="Anderson J.B."/>
            <person name="Grigoriev I.V."/>
            <person name="Gueldener U."/>
            <person name="Muensterkoetter M."/>
            <person name="Nagy L.G."/>
        </authorList>
    </citation>
    <scope>NUCLEOTIDE SEQUENCE [LARGE SCALE GENOMIC DNA]</scope>
    <source>
        <strain evidence="2">C18/9</strain>
    </source>
</reference>
<proteinExistence type="predicted"/>
<name>A0A284RDJ5_ARMOS</name>
<gene>
    <name evidence="1" type="ORF">ARMOST_10117</name>
</gene>
<dbReference type="OrthoDB" id="3051956at2759"/>
<accession>A0A284RDJ5</accession>
<dbReference type="EMBL" id="FUEG01000007">
    <property type="protein sequence ID" value="SJL06775.1"/>
    <property type="molecule type" value="Genomic_DNA"/>
</dbReference>
<evidence type="ECO:0000313" key="2">
    <source>
        <dbReference type="Proteomes" id="UP000219338"/>
    </source>
</evidence>